<dbReference type="GO" id="GO:0006302">
    <property type="term" value="P:double-strand break repair"/>
    <property type="evidence" value="ECO:0007669"/>
    <property type="project" value="InterPro"/>
</dbReference>
<evidence type="ECO:0000313" key="6">
    <source>
        <dbReference type="EMBL" id="EFV01057.1"/>
    </source>
</evidence>
<keyword evidence="7" id="KW-1185">Reference proteome</keyword>
<dbReference type="Pfam" id="PF13476">
    <property type="entry name" value="AAA_23"/>
    <property type="match status" value="1"/>
</dbReference>
<dbReference type="InterPro" id="IPR027417">
    <property type="entry name" value="P-loop_NTPase"/>
</dbReference>
<protein>
    <recommendedName>
        <fullName evidence="3">Nuclease SbcCD subunit C</fullName>
    </recommendedName>
</protein>
<keyword evidence="6" id="KW-0269">Exonuclease</keyword>
<dbReference type="SUPFAM" id="SSF52540">
    <property type="entry name" value="P-loop containing nucleoside triphosphate hydrolases"/>
    <property type="match status" value="1"/>
</dbReference>
<reference evidence="6 7" key="1">
    <citation type="submission" date="2010-12" db="EMBL/GenBank/DDBJ databases">
        <authorList>
            <person name="Muzny D."/>
            <person name="Qin X."/>
            <person name="Deng J."/>
            <person name="Jiang H."/>
            <person name="Liu Y."/>
            <person name="Qu J."/>
            <person name="Song X.-Z."/>
            <person name="Zhang L."/>
            <person name="Thornton R."/>
            <person name="Coyle M."/>
            <person name="Francisco L."/>
            <person name="Jackson L."/>
            <person name="Javaid M."/>
            <person name="Korchina V."/>
            <person name="Kovar C."/>
            <person name="Mata R."/>
            <person name="Mathew T."/>
            <person name="Ngo R."/>
            <person name="Nguyen L."/>
            <person name="Nguyen N."/>
            <person name="Okwuonu G."/>
            <person name="Ongeri F."/>
            <person name="Pham C."/>
            <person name="Simmons D."/>
            <person name="Wilczek-Boney K."/>
            <person name="Hale W."/>
            <person name="Jakkamsetti A."/>
            <person name="Pham P."/>
            <person name="Ruth R."/>
            <person name="San Lucas F."/>
            <person name="Warren J."/>
            <person name="Zhang J."/>
            <person name="Zhao Z."/>
            <person name="Zhou C."/>
            <person name="Zhu D."/>
            <person name="Lee S."/>
            <person name="Bess C."/>
            <person name="Blankenburg K."/>
            <person name="Forbes L."/>
            <person name="Fu Q."/>
            <person name="Gubbala S."/>
            <person name="Hirani K."/>
            <person name="Jayaseelan J.C."/>
            <person name="Lara F."/>
            <person name="Munidasa M."/>
            <person name="Palculict T."/>
            <person name="Patil S."/>
            <person name="Pu L.-L."/>
            <person name="Saada N."/>
            <person name="Tang L."/>
            <person name="Weissenberger G."/>
            <person name="Zhu Y."/>
            <person name="Hemphill L."/>
            <person name="Shang Y."/>
            <person name="Youmans B."/>
            <person name="Ayvaz T."/>
            <person name="Ross M."/>
            <person name="Santibanez J."/>
            <person name="Aqrawi P."/>
            <person name="Gross S."/>
            <person name="Joshi V."/>
            <person name="Fowler G."/>
            <person name="Nazareth L."/>
            <person name="Reid J."/>
            <person name="Worley K."/>
            <person name="Petrosino J."/>
            <person name="Highlander S."/>
            <person name="Gibbs R."/>
        </authorList>
    </citation>
    <scope>NUCLEOTIDE SEQUENCE [LARGE SCALE GENOMIC DNA]</scope>
    <source>
        <strain evidence="6 7">ATCC 23263</strain>
    </source>
</reference>
<feature type="coiled-coil region" evidence="4">
    <location>
        <begin position="428"/>
        <end position="462"/>
    </location>
</feature>
<evidence type="ECO:0000256" key="1">
    <source>
        <dbReference type="ARBA" id="ARBA00006930"/>
    </source>
</evidence>
<comment type="similarity">
    <text evidence="1">Belongs to the SMC family. SbcC subfamily.</text>
</comment>
<evidence type="ECO:0000256" key="3">
    <source>
        <dbReference type="ARBA" id="ARBA00013368"/>
    </source>
</evidence>
<dbReference type="STRING" id="887929.HMP0721_1796"/>
<comment type="caution">
    <text evidence="6">The sequence shown here is derived from an EMBL/GenBank/DDBJ whole genome shotgun (WGS) entry which is preliminary data.</text>
</comment>
<dbReference type="HOGENOM" id="CLU_004785_2_1_9"/>
<dbReference type="PANTHER" id="PTHR32114:SF2">
    <property type="entry name" value="ABC TRANSPORTER ABCH.3"/>
    <property type="match status" value="1"/>
</dbReference>
<feature type="coiled-coil region" evidence="4">
    <location>
        <begin position="640"/>
        <end position="754"/>
    </location>
</feature>
<evidence type="ECO:0000313" key="7">
    <source>
        <dbReference type="Proteomes" id="UP000004754"/>
    </source>
</evidence>
<dbReference type="Pfam" id="PF13558">
    <property type="entry name" value="SbcC_Walker_B"/>
    <property type="match status" value="1"/>
</dbReference>
<dbReference type="Proteomes" id="UP000004754">
    <property type="component" value="Unassembled WGS sequence"/>
</dbReference>
<dbReference type="eggNOG" id="COG0419">
    <property type="taxonomic scope" value="Bacteria"/>
</dbReference>
<dbReference type="PANTHER" id="PTHR32114">
    <property type="entry name" value="ABC TRANSPORTER ABCH.3"/>
    <property type="match status" value="1"/>
</dbReference>
<dbReference type="EMBL" id="AEQN01000023">
    <property type="protein sequence ID" value="EFV01057.1"/>
    <property type="molecule type" value="Genomic_DNA"/>
</dbReference>
<name>E6MIG1_9FIRM</name>
<dbReference type="GO" id="GO:0016887">
    <property type="term" value="F:ATP hydrolysis activity"/>
    <property type="evidence" value="ECO:0007669"/>
    <property type="project" value="InterPro"/>
</dbReference>
<dbReference type="AlphaFoldDB" id="E6MIG1"/>
<keyword evidence="6" id="KW-0540">Nuclease</keyword>
<dbReference type="Gene3D" id="3.40.50.300">
    <property type="entry name" value="P-loop containing nucleotide triphosphate hydrolases"/>
    <property type="match status" value="2"/>
</dbReference>
<feature type="coiled-coil region" evidence="4">
    <location>
        <begin position="490"/>
        <end position="524"/>
    </location>
</feature>
<evidence type="ECO:0000259" key="5">
    <source>
        <dbReference type="Pfam" id="PF13476"/>
    </source>
</evidence>
<gene>
    <name evidence="6" type="ORF">HMP0721_1796</name>
</gene>
<dbReference type="GO" id="GO:0004527">
    <property type="term" value="F:exonuclease activity"/>
    <property type="evidence" value="ECO:0007669"/>
    <property type="project" value="UniProtKB-KW"/>
</dbReference>
<proteinExistence type="inferred from homology"/>
<feature type="domain" description="Rad50/SbcC-type AAA" evidence="5">
    <location>
        <begin position="5"/>
        <end position="211"/>
    </location>
</feature>
<sequence length="1062" mass="118276">MRPLKLTMTCFGPFLFETVDFTALGDHLFLISGPTGSGKSTIFDGICYALYGETSASERRPEAMKSDFANPGEACSVTLTFAVGDRTYRIRRQPKQEMFNQTQTRMISRAAECELWQITTADDGGTQETLLASAVKTVNQTVRQILGLTATQFRQIVMLPQGQFSRLLKSGESERIALLKTLFAMDYYKAFERRVEEAHNKANARIQTIDDAIAIEIGHLEAAPESAFAKRLAADRPEGLDTAIITDLMAAAALSNERDHLEKKRLTRELALASAAQTAAARRLATGEALLQRFERREQLLQRIDQLEHQQAKMDAKRQKLTEWRRAALVRPLETASRRAQSAFQEAKDHESRCIAALQSQQSQLDHLQIALATINDPHFDATLEHLREQAARLKASQPALASWQQDQKHIADLRTQIERLNPRAEQVARLQTRQESLQKAIDALQQTASDEQRAALQLADQIPTAAGRVDALKNLRPLYADVTANDAKITAIADEKRQLENALAQAEREHQRLQQKRLAAAAGALAQTLKDGTPCPVCGAAHHPRPAAENEAASRIREAIDACDARLADLKGRLAADDEQHRFLVGHNAEAQGRLLALCTENGLAPDNLTPASLDAEYQLAVQTHQARQEALAQSRAAIRDTHRQLKRKRETFARVQNELEQATAALARKSELQSELAQRTGALAAVEQQLRALFPQQDDPADLPAVFAQKLNQCESKIRQMTDQREALNARREAIEKQIAASEAALHAAADQTAQAEAAASREHAAFKTALTEHRLTRELYEASRSVDAATTQQVQDQVKEYDEAITSCRANLKALAEELAGRRRPDLEDDRLRKNHADYWVEQMRRAAQTVGTRLDHNRRQEVRIHRQQQARSAALERQKWTNDLYETVKGKVSGCPKISFERYILSAYLQDILISANVFLEDISDSRYHLTLADDPMQKHNRGLSIEVYDDFTGKARTADSLSGGETFMAALSMALGLSDMVQSESGGIRLDTLFIDEGFATLDADALDKAMDCLSRLQRNGRTVGIISHVRELLEVVDDKILVEKTEAGSYIRVLPA</sequence>
<feature type="coiled-coil region" evidence="4">
    <location>
        <begin position="290"/>
        <end position="353"/>
    </location>
</feature>
<comment type="subunit">
    <text evidence="2">Heterodimer of SbcC and SbcD.</text>
</comment>
<keyword evidence="4" id="KW-0175">Coiled coil</keyword>
<keyword evidence="6" id="KW-0378">Hydrolase</keyword>
<organism evidence="6 7">
    <name type="scientific">Pseudoramibacter alactolyticus ATCC 23263</name>
    <dbReference type="NCBI Taxonomy" id="887929"/>
    <lineage>
        <taxon>Bacteria</taxon>
        <taxon>Bacillati</taxon>
        <taxon>Bacillota</taxon>
        <taxon>Clostridia</taxon>
        <taxon>Eubacteriales</taxon>
        <taxon>Eubacteriaceae</taxon>
        <taxon>Pseudoramibacter</taxon>
    </lineage>
</organism>
<evidence type="ECO:0000256" key="4">
    <source>
        <dbReference type="SAM" id="Coils"/>
    </source>
</evidence>
<dbReference type="InterPro" id="IPR038729">
    <property type="entry name" value="Rad50/SbcC_AAA"/>
</dbReference>
<accession>E6MIG1</accession>
<dbReference type="RefSeq" id="WP_006599218.1">
    <property type="nucleotide sequence ID" value="NZ_GL622359.1"/>
</dbReference>
<evidence type="ECO:0000256" key="2">
    <source>
        <dbReference type="ARBA" id="ARBA00011322"/>
    </source>
</evidence>